<keyword evidence="3" id="KW-1185">Reference proteome</keyword>
<dbReference type="Pfam" id="PF12833">
    <property type="entry name" value="HTH_18"/>
    <property type="match status" value="1"/>
</dbReference>
<dbReference type="SMART" id="SM00342">
    <property type="entry name" value="HTH_ARAC"/>
    <property type="match status" value="1"/>
</dbReference>
<dbReference type="SUPFAM" id="SSF51182">
    <property type="entry name" value="RmlC-like cupins"/>
    <property type="match status" value="1"/>
</dbReference>
<evidence type="ECO:0000313" key="3">
    <source>
        <dbReference type="Proteomes" id="UP001595836"/>
    </source>
</evidence>
<evidence type="ECO:0000259" key="1">
    <source>
        <dbReference type="PROSITE" id="PS01124"/>
    </source>
</evidence>
<feature type="domain" description="HTH araC/xylS-type" evidence="1">
    <location>
        <begin position="143"/>
        <end position="240"/>
    </location>
</feature>
<dbReference type="PROSITE" id="PS01124">
    <property type="entry name" value="HTH_ARAC_FAMILY_2"/>
    <property type="match status" value="1"/>
</dbReference>
<dbReference type="InterPro" id="IPR014710">
    <property type="entry name" value="RmlC-like_jellyroll"/>
</dbReference>
<reference evidence="3" key="1">
    <citation type="journal article" date="2019" name="Int. J. Syst. Evol. Microbiol.">
        <title>The Global Catalogue of Microorganisms (GCM) 10K type strain sequencing project: providing services to taxonomists for standard genome sequencing and annotation.</title>
        <authorList>
            <consortium name="The Broad Institute Genomics Platform"/>
            <consortium name="The Broad Institute Genome Sequencing Center for Infectious Disease"/>
            <person name="Wu L."/>
            <person name="Ma J."/>
        </authorList>
    </citation>
    <scope>NUCLEOTIDE SEQUENCE [LARGE SCALE GENOMIC DNA]</scope>
    <source>
        <strain evidence="3">JCM 11882</strain>
    </source>
</reference>
<dbReference type="InterPro" id="IPR018060">
    <property type="entry name" value="HTH_AraC"/>
</dbReference>
<dbReference type="InterPro" id="IPR011051">
    <property type="entry name" value="RmlC_Cupin_sf"/>
</dbReference>
<protein>
    <submittedName>
        <fullName evidence="2">AraC family transcriptional regulator</fullName>
    </submittedName>
</protein>
<dbReference type="EMBL" id="JBHSHP010000023">
    <property type="protein sequence ID" value="MFC4755187.1"/>
    <property type="molecule type" value="Genomic_DNA"/>
</dbReference>
<gene>
    <name evidence="2" type="ORF">ACFO7U_10385</name>
</gene>
<dbReference type="Gene3D" id="1.10.10.60">
    <property type="entry name" value="Homeodomain-like"/>
    <property type="match status" value="1"/>
</dbReference>
<accession>A0ABV9PQ22</accession>
<dbReference type="RefSeq" id="WP_344989323.1">
    <property type="nucleotide sequence ID" value="NZ_BAABCD010000008.1"/>
</dbReference>
<dbReference type="PANTHER" id="PTHR11019:SF199">
    <property type="entry name" value="HTH-TYPE TRANSCRIPTIONAL REGULATOR NIMR"/>
    <property type="match status" value="1"/>
</dbReference>
<sequence>MGFTRALAMAVPESRVRFFGHSEHSHEVPHIVHMVMGRGRLTVDGSVVTLEPRASVLLAPGVPHALDLDEHSIALGPFLSPRNTPVERVRRLGVVPALTDLMLARLAAQPYTHEQVTLFTDSLDDIVSALLTEAFAVPSPAHPTARQIAEVATDSSATLAELCGWFSISPRQIQRLFLGETGLTFQQWRTRTRLNVAIRALRGGSSGESAARSAGFANRAGLLRALSRECGTPIDDLRINPLACLRRPEEALVDADRGDHARASVAITVSEPGATSV</sequence>
<name>A0ABV9PQ22_9ACTN</name>
<dbReference type="InterPro" id="IPR013096">
    <property type="entry name" value="Cupin_2"/>
</dbReference>
<evidence type="ECO:0000313" key="2">
    <source>
        <dbReference type="EMBL" id="MFC4755187.1"/>
    </source>
</evidence>
<dbReference type="Gene3D" id="2.60.120.10">
    <property type="entry name" value="Jelly Rolls"/>
    <property type="match status" value="1"/>
</dbReference>
<dbReference type="Proteomes" id="UP001595836">
    <property type="component" value="Unassembled WGS sequence"/>
</dbReference>
<proteinExistence type="predicted"/>
<dbReference type="PANTHER" id="PTHR11019">
    <property type="entry name" value="HTH-TYPE TRANSCRIPTIONAL REGULATOR NIMR"/>
    <property type="match status" value="1"/>
</dbReference>
<organism evidence="2 3">
    <name type="scientific">Dietzia aurantiaca</name>
    <dbReference type="NCBI Taxonomy" id="983873"/>
    <lineage>
        <taxon>Bacteria</taxon>
        <taxon>Bacillati</taxon>
        <taxon>Actinomycetota</taxon>
        <taxon>Actinomycetes</taxon>
        <taxon>Mycobacteriales</taxon>
        <taxon>Dietziaceae</taxon>
        <taxon>Dietzia</taxon>
    </lineage>
</organism>
<dbReference type="Pfam" id="PF07883">
    <property type="entry name" value="Cupin_2"/>
    <property type="match status" value="1"/>
</dbReference>
<comment type="caution">
    <text evidence="2">The sequence shown here is derived from an EMBL/GenBank/DDBJ whole genome shotgun (WGS) entry which is preliminary data.</text>
</comment>